<keyword evidence="8" id="KW-1185">Reference proteome</keyword>
<evidence type="ECO:0000256" key="1">
    <source>
        <dbReference type="ARBA" id="ARBA00022490"/>
    </source>
</evidence>
<name>A0A1P8PZN2_9LACO</name>
<protein>
    <submittedName>
        <fullName evidence="7">DNA replication initiation control protein YabA</fullName>
    </submittedName>
</protein>
<organism evidence="7 8">
    <name type="scientific">Companilactobacillus allii</name>
    <dbReference type="NCBI Taxonomy" id="1847728"/>
    <lineage>
        <taxon>Bacteria</taxon>
        <taxon>Bacillati</taxon>
        <taxon>Bacillota</taxon>
        <taxon>Bacilli</taxon>
        <taxon>Lactobacillales</taxon>
        <taxon>Lactobacillaceae</taxon>
        <taxon>Companilactobacillus</taxon>
    </lineage>
</organism>
<keyword evidence="3" id="KW-0479">Metal-binding</keyword>
<accession>A0A1P8PZN2</accession>
<dbReference type="PIRSF" id="PIRSF021439">
    <property type="entry name" value="DUF972"/>
    <property type="match status" value="1"/>
</dbReference>
<evidence type="ECO:0000313" key="7">
    <source>
        <dbReference type="EMBL" id="APX71083.1"/>
    </source>
</evidence>
<dbReference type="EMBL" id="CP019323">
    <property type="protein sequence ID" value="APX71083.1"/>
    <property type="molecule type" value="Genomic_DNA"/>
</dbReference>
<dbReference type="OrthoDB" id="2112130at2"/>
<keyword evidence="5" id="KW-0236">DNA replication inhibitor</keyword>
<dbReference type="GO" id="GO:0008156">
    <property type="term" value="P:negative regulation of DNA replication"/>
    <property type="evidence" value="ECO:0007669"/>
    <property type="project" value="UniProtKB-KW"/>
</dbReference>
<dbReference type="KEGG" id="lalw:BTM29_00305"/>
<keyword evidence="4" id="KW-0862">Zinc</keyword>
<dbReference type="STRING" id="1847728.BTM29_00305"/>
<evidence type="ECO:0000256" key="2">
    <source>
        <dbReference type="ARBA" id="ARBA00022705"/>
    </source>
</evidence>
<keyword evidence="1" id="KW-0963">Cytoplasm</keyword>
<evidence type="ECO:0000256" key="4">
    <source>
        <dbReference type="ARBA" id="ARBA00022833"/>
    </source>
</evidence>
<gene>
    <name evidence="7" type="ORF">BTM29_00305</name>
</gene>
<keyword evidence="2" id="KW-0235">DNA replication</keyword>
<dbReference type="GO" id="GO:0046872">
    <property type="term" value="F:metal ion binding"/>
    <property type="evidence" value="ECO:0007669"/>
    <property type="project" value="UniProtKB-KW"/>
</dbReference>
<keyword evidence="6" id="KW-0175">Coiled coil</keyword>
<reference evidence="8" key="1">
    <citation type="submission" date="2016-12" db="EMBL/GenBank/DDBJ databases">
        <authorList>
            <person name="Jung M.Y."/>
            <person name="Lee S.H."/>
        </authorList>
    </citation>
    <scope>NUCLEOTIDE SEQUENCE [LARGE SCALE GENOMIC DNA]</scope>
    <source>
        <strain evidence="8">WiKim39</strain>
    </source>
</reference>
<dbReference type="InterPro" id="IPR010377">
    <property type="entry name" value="YabA"/>
</dbReference>
<dbReference type="Pfam" id="PF06156">
    <property type="entry name" value="YabA"/>
    <property type="match status" value="1"/>
</dbReference>
<evidence type="ECO:0000313" key="8">
    <source>
        <dbReference type="Proteomes" id="UP000187499"/>
    </source>
</evidence>
<evidence type="ECO:0000256" key="6">
    <source>
        <dbReference type="SAM" id="Coils"/>
    </source>
</evidence>
<dbReference type="GO" id="GO:0006260">
    <property type="term" value="P:DNA replication"/>
    <property type="evidence" value="ECO:0007669"/>
    <property type="project" value="UniProtKB-KW"/>
</dbReference>
<sequence length="117" mass="13739">MAEKDLYEEFEAISNQLGNLSGQIDSLKEQLSKDLEEKEELKMENHNLRKQLEKLGYEDKSFNESELPTSRLNLEKLYHKGFHVCQQFYGSHRKENEECVFCLGVIYGNHSKPNKNK</sequence>
<feature type="coiled-coil region" evidence="6">
    <location>
        <begin position="10"/>
        <end position="58"/>
    </location>
</feature>
<evidence type="ECO:0000256" key="3">
    <source>
        <dbReference type="ARBA" id="ARBA00022723"/>
    </source>
</evidence>
<dbReference type="AlphaFoldDB" id="A0A1P8PZN2"/>
<proteinExistence type="predicted"/>
<dbReference type="RefSeq" id="WP_076613547.1">
    <property type="nucleotide sequence ID" value="NZ_CP019323.1"/>
</dbReference>
<evidence type="ECO:0000256" key="5">
    <source>
        <dbReference type="ARBA" id="ARBA00022880"/>
    </source>
</evidence>
<dbReference type="Proteomes" id="UP000187499">
    <property type="component" value="Chromosome"/>
</dbReference>